<keyword evidence="2" id="KW-1185">Reference proteome</keyword>
<organism evidence="1 2">
    <name type="scientific">Miscanthus lutarioriparius</name>
    <dbReference type="NCBI Taxonomy" id="422564"/>
    <lineage>
        <taxon>Eukaryota</taxon>
        <taxon>Viridiplantae</taxon>
        <taxon>Streptophyta</taxon>
        <taxon>Embryophyta</taxon>
        <taxon>Tracheophyta</taxon>
        <taxon>Spermatophyta</taxon>
        <taxon>Magnoliopsida</taxon>
        <taxon>Liliopsida</taxon>
        <taxon>Poales</taxon>
        <taxon>Poaceae</taxon>
        <taxon>PACMAD clade</taxon>
        <taxon>Panicoideae</taxon>
        <taxon>Andropogonodae</taxon>
        <taxon>Andropogoneae</taxon>
        <taxon>Saccharinae</taxon>
        <taxon>Miscanthus</taxon>
    </lineage>
</organism>
<protein>
    <submittedName>
        <fullName evidence="1">Uncharacterized protein</fullName>
    </submittedName>
</protein>
<gene>
    <name evidence="1" type="ORF">NCGR_LOCUS45989</name>
</gene>
<evidence type="ECO:0000313" key="2">
    <source>
        <dbReference type="Proteomes" id="UP000604825"/>
    </source>
</evidence>
<name>A0A811QVQ2_9POAL</name>
<reference evidence="1" key="1">
    <citation type="submission" date="2020-10" db="EMBL/GenBank/DDBJ databases">
        <authorList>
            <person name="Han B."/>
            <person name="Lu T."/>
            <person name="Zhao Q."/>
            <person name="Huang X."/>
            <person name="Zhao Y."/>
        </authorList>
    </citation>
    <scope>NUCLEOTIDE SEQUENCE</scope>
</reference>
<dbReference type="OrthoDB" id="681603at2759"/>
<dbReference type="EMBL" id="CAJGYO010000012">
    <property type="protein sequence ID" value="CAD6262653.1"/>
    <property type="molecule type" value="Genomic_DNA"/>
</dbReference>
<sequence>MVANPATRQWANLPTSPEPSIGDMLGVAVWRTTMGEEKDNHCLYSSFYLVYDPMVQSPQHFEVFLIPLLGRDLGNRENVTIDIEEQEWPPSTFRTHVFSSARWRWEERSWIRQGEPAGTMADMLQSNCWDRKAVYFRGALYVHCQNDSVMRIALSNDNKYQMVRSPATRSKLGAERATFYLGKSEKGVYSALLYRADFGSCPQFRVWLLKEEEEINDGNHIIHLEWVLKTNISLEPLLAKHPPLHGHSFVDDEWRVIRNYNEEELEAPPPAAAAAAHDGDEFADDDEWDFNNADEIVLEANNDNNKAEADTYPVDFLGFHPYKKIVFFSLSSRTISYNLNTSKVQQLGGDICLAVGIRKCFPYTPCWLTMGELFENS</sequence>
<dbReference type="PANTHER" id="PTHR34591:SF23">
    <property type="entry name" value="F-BOX DOMAIN-CONTAINING PROTEIN"/>
    <property type="match status" value="1"/>
</dbReference>
<dbReference type="AlphaFoldDB" id="A0A811QVQ2"/>
<dbReference type="Proteomes" id="UP000604825">
    <property type="component" value="Unassembled WGS sequence"/>
</dbReference>
<dbReference type="PANTHER" id="PTHR34591">
    <property type="entry name" value="OS03G0653100 PROTEIN-RELATED"/>
    <property type="match status" value="1"/>
</dbReference>
<comment type="caution">
    <text evidence="1">The sequence shown here is derived from an EMBL/GenBank/DDBJ whole genome shotgun (WGS) entry which is preliminary data.</text>
</comment>
<accession>A0A811QVQ2</accession>
<evidence type="ECO:0000313" key="1">
    <source>
        <dbReference type="EMBL" id="CAD6262653.1"/>
    </source>
</evidence>
<proteinExistence type="predicted"/>